<dbReference type="Gene3D" id="3.30.450.40">
    <property type="match status" value="1"/>
</dbReference>
<dbReference type="SUPFAM" id="SSF46785">
    <property type="entry name" value="Winged helix' DNA-binding domain"/>
    <property type="match status" value="1"/>
</dbReference>
<dbReference type="GO" id="GO:0003677">
    <property type="term" value="F:DNA binding"/>
    <property type="evidence" value="ECO:0007669"/>
    <property type="project" value="UniProtKB-KW"/>
</dbReference>
<dbReference type="InterPro" id="IPR036390">
    <property type="entry name" value="WH_DNA-bd_sf"/>
</dbReference>
<dbReference type="GO" id="GO:0003700">
    <property type="term" value="F:DNA-binding transcription factor activity"/>
    <property type="evidence" value="ECO:0007669"/>
    <property type="project" value="TreeGrafter"/>
</dbReference>
<keyword evidence="1" id="KW-0805">Transcription regulation</keyword>
<name>A0AA46TEK8_9ACTN</name>
<keyword evidence="7" id="KW-1185">Reference proteome</keyword>
<dbReference type="AlphaFoldDB" id="A0AA46TEK8"/>
<reference evidence="6" key="1">
    <citation type="submission" date="2022-01" db="EMBL/GenBank/DDBJ databases">
        <title>Nocardioidaceae gen. sp. A5X3R13.</title>
        <authorList>
            <person name="Lopez Marin M.A."/>
            <person name="Uhlik O."/>
        </authorList>
    </citation>
    <scope>NUCLEOTIDE SEQUENCE</scope>
    <source>
        <strain evidence="6">A5X3R13</strain>
    </source>
</reference>
<dbReference type="InterPro" id="IPR014757">
    <property type="entry name" value="Tscrpt_reg_IclR_C"/>
</dbReference>
<feature type="domain" description="HTH iclR-type" evidence="4">
    <location>
        <begin position="5"/>
        <end position="66"/>
    </location>
</feature>
<dbReference type="EMBL" id="CP094970">
    <property type="protein sequence ID" value="UYM03922.1"/>
    <property type="molecule type" value="Genomic_DNA"/>
</dbReference>
<dbReference type="InterPro" id="IPR005471">
    <property type="entry name" value="Tscrpt_reg_IclR_N"/>
</dbReference>
<gene>
    <name evidence="6" type="ORF">L0C25_15385</name>
</gene>
<dbReference type="CDD" id="cd00090">
    <property type="entry name" value="HTH_ARSR"/>
    <property type="match status" value="1"/>
</dbReference>
<sequence length="252" mass="27311">MSHGTQSIDRAAEVLSLVVRSEEPVTYTQVVEMTDLARSTVSRLLQALERNGLLERDKDGRFRGGVLFAQYAARFDRVESLAAAAEPALERVGEETGETVNLGVPSGDTVVHVAQVDSTFVLGATNWVDVEVPPHTSALGKVMYAFEALPMPRGRLQGRTQNTLTSRAALDRDLRGVRELGYAVTHGEFEEGLDAVAAPVRGPDGTVHAAIGISGPSLRLAEEHRRYGELLVAESDMLAKVLSRRLRKNVPS</sequence>
<evidence type="ECO:0000313" key="6">
    <source>
        <dbReference type="EMBL" id="UYM03922.1"/>
    </source>
</evidence>
<dbReference type="Gene3D" id="1.10.10.10">
    <property type="entry name" value="Winged helix-like DNA-binding domain superfamily/Winged helix DNA-binding domain"/>
    <property type="match status" value="1"/>
</dbReference>
<dbReference type="PROSITE" id="PS51077">
    <property type="entry name" value="HTH_ICLR"/>
    <property type="match status" value="1"/>
</dbReference>
<dbReference type="SMART" id="SM00346">
    <property type="entry name" value="HTH_ICLR"/>
    <property type="match status" value="1"/>
</dbReference>
<dbReference type="Pfam" id="PF09339">
    <property type="entry name" value="HTH_IclR"/>
    <property type="match status" value="1"/>
</dbReference>
<feature type="domain" description="IclR-ED" evidence="5">
    <location>
        <begin position="67"/>
        <end position="248"/>
    </location>
</feature>
<organism evidence="6 7">
    <name type="scientific">Solicola gregarius</name>
    <dbReference type="NCBI Taxonomy" id="2908642"/>
    <lineage>
        <taxon>Bacteria</taxon>
        <taxon>Bacillati</taxon>
        <taxon>Actinomycetota</taxon>
        <taxon>Actinomycetes</taxon>
        <taxon>Propionibacteriales</taxon>
        <taxon>Nocardioidaceae</taxon>
        <taxon>Solicola</taxon>
    </lineage>
</organism>
<dbReference type="InterPro" id="IPR036388">
    <property type="entry name" value="WH-like_DNA-bd_sf"/>
</dbReference>
<dbReference type="PANTHER" id="PTHR30136:SF39">
    <property type="entry name" value="TRANSCRIPTIONAL REGULATORY PROTEIN"/>
    <property type="match status" value="1"/>
</dbReference>
<dbReference type="GO" id="GO:0045892">
    <property type="term" value="P:negative regulation of DNA-templated transcription"/>
    <property type="evidence" value="ECO:0007669"/>
    <property type="project" value="TreeGrafter"/>
</dbReference>
<evidence type="ECO:0000259" key="4">
    <source>
        <dbReference type="PROSITE" id="PS51077"/>
    </source>
</evidence>
<dbReference type="InterPro" id="IPR029016">
    <property type="entry name" value="GAF-like_dom_sf"/>
</dbReference>
<keyword evidence="2" id="KW-0238">DNA-binding</keyword>
<dbReference type="Pfam" id="PF01614">
    <property type="entry name" value="IclR_C"/>
    <property type="match status" value="1"/>
</dbReference>
<dbReference type="SUPFAM" id="SSF55781">
    <property type="entry name" value="GAF domain-like"/>
    <property type="match status" value="1"/>
</dbReference>
<evidence type="ECO:0000256" key="3">
    <source>
        <dbReference type="ARBA" id="ARBA00023163"/>
    </source>
</evidence>
<keyword evidence="3" id="KW-0804">Transcription</keyword>
<dbReference type="KEGG" id="sgrg:L0C25_15385"/>
<evidence type="ECO:0000256" key="2">
    <source>
        <dbReference type="ARBA" id="ARBA00023125"/>
    </source>
</evidence>
<protein>
    <submittedName>
        <fullName evidence="6">IclR family transcriptional regulator</fullName>
    </submittedName>
</protein>
<dbReference type="RefSeq" id="WP_271632564.1">
    <property type="nucleotide sequence ID" value="NZ_CP094970.1"/>
</dbReference>
<proteinExistence type="predicted"/>
<evidence type="ECO:0000256" key="1">
    <source>
        <dbReference type="ARBA" id="ARBA00023015"/>
    </source>
</evidence>
<accession>A0AA46TEK8</accession>
<dbReference type="PROSITE" id="PS51078">
    <property type="entry name" value="ICLR_ED"/>
    <property type="match status" value="1"/>
</dbReference>
<dbReference type="Proteomes" id="UP001164390">
    <property type="component" value="Chromosome"/>
</dbReference>
<evidence type="ECO:0000259" key="5">
    <source>
        <dbReference type="PROSITE" id="PS51078"/>
    </source>
</evidence>
<evidence type="ECO:0000313" key="7">
    <source>
        <dbReference type="Proteomes" id="UP001164390"/>
    </source>
</evidence>
<dbReference type="PANTHER" id="PTHR30136">
    <property type="entry name" value="HELIX-TURN-HELIX TRANSCRIPTIONAL REGULATOR, ICLR FAMILY"/>
    <property type="match status" value="1"/>
</dbReference>
<dbReference type="InterPro" id="IPR050707">
    <property type="entry name" value="HTH_MetabolicPath_Reg"/>
</dbReference>
<dbReference type="InterPro" id="IPR011991">
    <property type="entry name" value="ArsR-like_HTH"/>
</dbReference>